<gene>
    <name evidence="1" type="ORF">NCTC12858_00511</name>
</gene>
<dbReference type="EMBL" id="LS483447">
    <property type="protein sequence ID" value="SQH72685.1"/>
    <property type="molecule type" value="Genomic_DNA"/>
</dbReference>
<evidence type="ECO:0000313" key="1">
    <source>
        <dbReference type="EMBL" id="SQH72685.1"/>
    </source>
</evidence>
<name>A0A2X4PK64_9PORP</name>
<proteinExistence type="predicted"/>
<sequence>MPLEAYRPCSFLYTIASGDLARRERRLSGRLICQKRMVAPIVA</sequence>
<keyword evidence="2" id="KW-1185">Reference proteome</keyword>
<dbReference type="Proteomes" id="UP000249300">
    <property type="component" value="Chromosome 1"/>
</dbReference>
<dbReference type="AlphaFoldDB" id="A0A2X4PK64"/>
<evidence type="ECO:0000313" key="2">
    <source>
        <dbReference type="Proteomes" id="UP000249300"/>
    </source>
</evidence>
<accession>A0A2X4PK64</accession>
<organism evidence="1 2">
    <name type="scientific">Porphyromonas crevioricanis</name>
    <dbReference type="NCBI Taxonomy" id="393921"/>
    <lineage>
        <taxon>Bacteria</taxon>
        <taxon>Pseudomonadati</taxon>
        <taxon>Bacteroidota</taxon>
        <taxon>Bacteroidia</taxon>
        <taxon>Bacteroidales</taxon>
        <taxon>Porphyromonadaceae</taxon>
        <taxon>Porphyromonas</taxon>
    </lineage>
</organism>
<dbReference type="KEGG" id="pcre:NCTC12858_00511"/>
<protein>
    <submittedName>
        <fullName evidence="1">Uncharacterized protein</fullName>
    </submittedName>
</protein>
<reference evidence="1 2" key="1">
    <citation type="submission" date="2018-06" db="EMBL/GenBank/DDBJ databases">
        <authorList>
            <consortium name="Pathogen Informatics"/>
            <person name="Doyle S."/>
        </authorList>
    </citation>
    <scope>NUCLEOTIDE SEQUENCE [LARGE SCALE GENOMIC DNA]</scope>
    <source>
        <strain evidence="1 2">NCTC12858</strain>
    </source>
</reference>